<dbReference type="GO" id="GO:0008168">
    <property type="term" value="F:methyltransferase activity"/>
    <property type="evidence" value="ECO:0007669"/>
    <property type="project" value="UniProtKB-KW"/>
</dbReference>
<dbReference type="Gene3D" id="3.40.50.150">
    <property type="entry name" value="Vaccinia Virus protein VP39"/>
    <property type="match status" value="1"/>
</dbReference>
<sequence>MAGRKSEVYGYDLSKILNLITENSVISELNKDKNYSEFLFLLSGWIKENSIWYSPKFDVKVLHPFTTFIETFISESYEADVHGKEVIDIGANVGDTALYFAINGAKRVYSFEPLLPAYKEALGDINLNNLEK</sequence>
<dbReference type="SUPFAM" id="SSF53335">
    <property type="entry name" value="S-adenosyl-L-methionine-dependent methyltransferases"/>
    <property type="match status" value="1"/>
</dbReference>
<dbReference type="AlphaFoldDB" id="A0AAX4L457"/>
<keyword evidence="1" id="KW-0808">Transferase</keyword>
<accession>A0AAX4L457</accession>
<dbReference type="GO" id="GO:0032259">
    <property type="term" value="P:methylation"/>
    <property type="evidence" value="ECO:0007669"/>
    <property type="project" value="UniProtKB-KW"/>
</dbReference>
<dbReference type="RefSeq" id="WP_338604544.1">
    <property type="nucleotide sequence ID" value="NZ_CP146016.1"/>
</dbReference>
<protein>
    <submittedName>
        <fullName evidence="1">FkbM family methyltransferase</fullName>
    </submittedName>
</protein>
<organism evidence="1 2">
    <name type="scientific">Sulfolobus tengchongensis</name>
    <dbReference type="NCBI Taxonomy" id="207809"/>
    <lineage>
        <taxon>Archaea</taxon>
        <taxon>Thermoproteota</taxon>
        <taxon>Thermoprotei</taxon>
        <taxon>Sulfolobales</taxon>
        <taxon>Sulfolobaceae</taxon>
        <taxon>Sulfolobus</taxon>
    </lineage>
</organism>
<dbReference type="EMBL" id="CP146016">
    <property type="protein sequence ID" value="WWQ61744.1"/>
    <property type="molecule type" value="Genomic_DNA"/>
</dbReference>
<reference evidence="1 2" key="1">
    <citation type="submission" date="2024-02" db="EMBL/GenBank/DDBJ databases">
        <title>STSV induces naive adaptation in Sulfolobus.</title>
        <authorList>
            <person name="Xiang X."/>
            <person name="Song M."/>
        </authorList>
    </citation>
    <scope>NUCLEOTIDE SEQUENCE [LARGE SCALE GENOMIC DNA]</scope>
    <source>
        <strain evidence="1 2">RT2</strain>
    </source>
</reference>
<evidence type="ECO:0000313" key="2">
    <source>
        <dbReference type="Proteomes" id="UP001432202"/>
    </source>
</evidence>
<name>A0AAX4L457_9CREN</name>
<evidence type="ECO:0000313" key="1">
    <source>
        <dbReference type="EMBL" id="WWQ61744.1"/>
    </source>
</evidence>
<proteinExistence type="predicted"/>
<dbReference type="InterPro" id="IPR006342">
    <property type="entry name" value="FkbM_mtfrase"/>
</dbReference>
<dbReference type="InterPro" id="IPR029063">
    <property type="entry name" value="SAM-dependent_MTases_sf"/>
</dbReference>
<dbReference type="Proteomes" id="UP001432202">
    <property type="component" value="Chromosome"/>
</dbReference>
<gene>
    <name evidence="1" type="ORF">V6M85_02365</name>
</gene>
<keyword evidence="1" id="KW-0489">Methyltransferase</keyword>
<keyword evidence="2" id="KW-1185">Reference proteome</keyword>
<dbReference type="GeneID" id="89335575"/>
<dbReference type="NCBIfam" id="TIGR01444">
    <property type="entry name" value="fkbM_fam"/>
    <property type="match status" value="1"/>
</dbReference>